<dbReference type="PANTHER" id="PTHR43289:SF34">
    <property type="entry name" value="SERINE_THREONINE-PROTEIN KINASE YBDM-RELATED"/>
    <property type="match status" value="1"/>
</dbReference>
<reference evidence="8" key="1">
    <citation type="submission" date="2021-05" db="EMBL/GenBank/DDBJ databases">
        <authorList>
            <person name="Pietrasiak N."/>
            <person name="Ward R."/>
            <person name="Stajich J.E."/>
            <person name="Kurbessoian T."/>
        </authorList>
    </citation>
    <scope>NUCLEOTIDE SEQUENCE</scope>
    <source>
        <strain evidence="8">UHER 2000/2452</strain>
    </source>
</reference>
<name>A0A951QCA9_9CYAN</name>
<feature type="transmembrane region" description="Helical" evidence="6">
    <location>
        <begin position="332"/>
        <end position="350"/>
    </location>
</feature>
<evidence type="ECO:0000313" key="9">
    <source>
        <dbReference type="Proteomes" id="UP000757435"/>
    </source>
</evidence>
<feature type="domain" description="Protein kinase" evidence="7">
    <location>
        <begin position="14"/>
        <end position="270"/>
    </location>
</feature>
<feature type="transmembrane region" description="Helical" evidence="6">
    <location>
        <begin position="362"/>
        <end position="383"/>
    </location>
</feature>
<dbReference type="CDD" id="cd14014">
    <property type="entry name" value="STKc_PknB_like"/>
    <property type="match status" value="1"/>
</dbReference>
<dbReference type="GO" id="GO:0005524">
    <property type="term" value="F:ATP binding"/>
    <property type="evidence" value="ECO:0007669"/>
    <property type="project" value="UniProtKB-UniRule"/>
</dbReference>
<dbReference type="SUPFAM" id="SSF56112">
    <property type="entry name" value="Protein kinase-like (PK-like)"/>
    <property type="match status" value="1"/>
</dbReference>
<feature type="binding site" evidence="5">
    <location>
        <position position="43"/>
    </location>
    <ligand>
        <name>ATP</name>
        <dbReference type="ChEBI" id="CHEBI:30616"/>
    </ligand>
</feature>
<dbReference type="InterPro" id="IPR000719">
    <property type="entry name" value="Prot_kinase_dom"/>
</dbReference>
<keyword evidence="6" id="KW-1133">Transmembrane helix</keyword>
<evidence type="ECO:0000259" key="7">
    <source>
        <dbReference type="PROSITE" id="PS50011"/>
    </source>
</evidence>
<accession>A0A951QCA9</accession>
<feature type="transmembrane region" description="Helical" evidence="6">
    <location>
        <begin position="395"/>
        <end position="425"/>
    </location>
</feature>
<evidence type="ECO:0000256" key="6">
    <source>
        <dbReference type="SAM" id="Phobius"/>
    </source>
</evidence>
<sequence length="473" mass="51547">MPWTNGHSLQNGKYIISDVLGQGGFGITYKALHTRLKADVVIKTPNEYLRHDPDYDKYVDRFIREGQMLERLSQDPHPHIVRVRDLFEEGDIPCMVMDYVSGENLFQRVKRTGAIPEAEIVPCIRQIGEALSIMHRAGLVHRDAHPGNIMLRSDGRAILIDFGIAKELVPSTQSTTGTAGNKGFAPYEQLMKGSRETSVDVYCLAATLYYAATGERPAISTARKYNNASLVPPNRVNARLSDELNRAILRGMALEAKDRPQSMQAWLQFLEKPKAQTPTRSISQPPYVQPEPRVEKPPIVLEHPKTPDISYQLPPISFRQADLRAQRISIPWGWLLGVLTICGFMGFFLYTDFVLYTDFTPAIAVAMAVAVAVAGVLALAVTLAGTETVAGTMAVAMAVVLALVLTVAGLLFLVVISAGALAGALAGEGLLKYCNRFQIFLILAGTSVLGLGLGYLVGIVVRSGGKLSTLGML</sequence>
<keyword evidence="3 8" id="KW-0418">Kinase</keyword>
<proteinExistence type="predicted"/>
<keyword evidence="2 5" id="KW-0547">Nucleotide-binding</keyword>
<dbReference type="Gene3D" id="1.10.510.10">
    <property type="entry name" value="Transferase(Phosphotransferase) domain 1"/>
    <property type="match status" value="1"/>
</dbReference>
<evidence type="ECO:0000256" key="4">
    <source>
        <dbReference type="ARBA" id="ARBA00022840"/>
    </source>
</evidence>
<comment type="caution">
    <text evidence="8">The sequence shown here is derived from an EMBL/GenBank/DDBJ whole genome shotgun (WGS) entry which is preliminary data.</text>
</comment>
<dbReference type="PANTHER" id="PTHR43289">
    <property type="entry name" value="MITOGEN-ACTIVATED PROTEIN KINASE KINASE KINASE 20-RELATED"/>
    <property type="match status" value="1"/>
</dbReference>
<dbReference type="AlphaFoldDB" id="A0A951QCA9"/>
<evidence type="ECO:0000256" key="1">
    <source>
        <dbReference type="ARBA" id="ARBA00022679"/>
    </source>
</evidence>
<evidence type="ECO:0000256" key="2">
    <source>
        <dbReference type="ARBA" id="ARBA00022741"/>
    </source>
</evidence>
<evidence type="ECO:0000313" key="8">
    <source>
        <dbReference type="EMBL" id="MBW4660657.1"/>
    </source>
</evidence>
<dbReference type="InterPro" id="IPR011009">
    <property type="entry name" value="Kinase-like_dom_sf"/>
</dbReference>
<keyword evidence="8" id="KW-0723">Serine/threonine-protein kinase</keyword>
<protein>
    <submittedName>
        <fullName evidence="8">Serine/threonine protein kinase</fullName>
    </submittedName>
</protein>
<keyword evidence="1" id="KW-0808">Transferase</keyword>
<keyword evidence="6" id="KW-0472">Membrane</keyword>
<dbReference type="Proteomes" id="UP000757435">
    <property type="component" value="Unassembled WGS sequence"/>
</dbReference>
<dbReference type="EMBL" id="JAHHHD010000023">
    <property type="protein sequence ID" value="MBW4660657.1"/>
    <property type="molecule type" value="Genomic_DNA"/>
</dbReference>
<keyword evidence="4 5" id="KW-0067">ATP-binding</keyword>
<dbReference type="Gene3D" id="3.30.200.20">
    <property type="entry name" value="Phosphorylase Kinase, domain 1"/>
    <property type="match status" value="1"/>
</dbReference>
<organism evidence="8 9">
    <name type="scientific">Drouetiella hepatica Uher 2000/2452</name>
    <dbReference type="NCBI Taxonomy" id="904376"/>
    <lineage>
        <taxon>Bacteria</taxon>
        <taxon>Bacillati</taxon>
        <taxon>Cyanobacteriota</taxon>
        <taxon>Cyanophyceae</taxon>
        <taxon>Oculatellales</taxon>
        <taxon>Oculatellaceae</taxon>
        <taxon>Drouetiella</taxon>
    </lineage>
</organism>
<evidence type="ECO:0000256" key="5">
    <source>
        <dbReference type="PROSITE-ProRule" id="PRU10141"/>
    </source>
</evidence>
<gene>
    <name evidence="8" type="ORF">KME15_18445</name>
</gene>
<dbReference type="InterPro" id="IPR017441">
    <property type="entry name" value="Protein_kinase_ATP_BS"/>
</dbReference>
<evidence type="ECO:0000256" key="3">
    <source>
        <dbReference type="ARBA" id="ARBA00022777"/>
    </source>
</evidence>
<dbReference type="PROSITE" id="PS50011">
    <property type="entry name" value="PROTEIN_KINASE_DOM"/>
    <property type="match status" value="1"/>
</dbReference>
<feature type="transmembrane region" description="Helical" evidence="6">
    <location>
        <begin position="437"/>
        <end position="461"/>
    </location>
</feature>
<keyword evidence="6" id="KW-0812">Transmembrane</keyword>
<dbReference type="GO" id="GO:0004674">
    <property type="term" value="F:protein serine/threonine kinase activity"/>
    <property type="evidence" value="ECO:0007669"/>
    <property type="project" value="UniProtKB-KW"/>
</dbReference>
<dbReference type="PROSITE" id="PS00107">
    <property type="entry name" value="PROTEIN_KINASE_ATP"/>
    <property type="match status" value="1"/>
</dbReference>
<dbReference type="Pfam" id="PF00069">
    <property type="entry name" value="Pkinase"/>
    <property type="match status" value="1"/>
</dbReference>
<reference evidence="8" key="2">
    <citation type="journal article" date="2022" name="Microbiol. Resour. Announc.">
        <title>Metagenome Sequencing to Explore Phylogenomics of Terrestrial Cyanobacteria.</title>
        <authorList>
            <person name="Ward R.D."/>
            <person name="Stajich J.E."/>
            <person name="Johansen J.R."/>
            <person name="Huntemann M."/>
            <person name="Clum A."/>
            <person name="Foster B."/>
            <person name="Foster B."/>
            <person name="Roux S."/>
            <person name="Palaniappan K."/>
            <person name="Varghese N."/>
            <person name="Mukherjee S."/>
            <person name="Reddy T.B.K."/>
            <person name="Daum C."/>
            <person name="Copeland A."/>
            <person name="Chen I.A."/>
            <person name="Ivanova N.N."/>
            <person name="Kyrpides N.C."/>
            <person name="Shapiro N."/>
            <person name="Eloe-Fadrosh E.A."/>
            <person name="Pietrasiak N."/>
        </authorList>
    </citation>
    <scope>NUCLEOTIDE SEQUENCE</scope>
    <source>
        <strain evidence="8">UHER 2000/2452</strain>
    </source>
</reference>